<protein>
    <recommendedName>
        <fullName evidence="4">PH domain-containing protein</fullName>
    </recommendedName>
</protein>
<comment type="caution">
    <text evidence="2">The sequence shown here is derived from an EMBL/GenBank/DDBJ whole genome shotgun (WGS) entry which is preliminary data.</text>
</comment>
<sequence length="140" mass="15187">MTSATELRYPLRDAQPRWLKLAFPIGVALVLVTGLVRVLAGQPLSAQAPRLIVLGVLVGSWLLLRRAEVVVDQKGIRVPLRGALGWDDVVGVEQAGPWSDVVRVRCKDGTSRPVALPPGYTEQVAEIGGKPVLPRPDRTR</sequence>
<dbReference type="RefSeq" id="WP_171244604.1">
    <property type="nucleotide sequence ID" value="NZ_JABEPQ010000004.1"/>
</dbReference>
<dbReference type="EMBL" id="JABEPQ010000004">
    <property type="protein sequence ID" value="NNM47468.1"/>
    <property type="molecule type" value="Genomic_DNA"/>
</dbReference>
<dbReference type="AlphaFoldDB" id="A0A849HJ59"/>
<evidence type="ECO:0008006" key="4">
    <source>
        <dbReference type="Google" id="ProtNLM"/>
    </source>
</evidence>
<evidence type="ECO:0000313" key="2">
    <source>
        <dbReference type="EMBL" id="NNM47468.1"/>
    </source>
</evidence>
<organism evidence="2 3">
    <name type="scientific">Knoellia koreensis</name>
    <dbReference type="NCBI Taxonomy" id="2730921"/>
    <lineage>
        <taxon>Bacteria</taxon>
        <taxon>Bacillati</taxon>
        <taxon>Actinomycetota</taxon>
        <taxon>Actinomycetes</taxon>
        <taxon>Micrococcales</taxon>
        <taxon>Intrasporangiaceae</taxon>
        <taxon>Knoellia</taxon>
    </lineage>
</organism>
<evidence type="ECO:0000313" key="3">
    <source>
        <dbReference type="Proteomes" id="UP000588586"/>
    </source>
</evidence>
<keyword evidence="1" id="KW-0812">Transmembrane</keyword>
<gene>
    <name evidence="2" type="ORF">HJG52_15835</name>
</gene>
<accession>A0A849HJ59</accession>
<proteinExistence type="predicted"/>
<reference evidence="2 3" key="1">
    <citation type="submission" date="2020-04" db="EMBL/GenBank/DDBJ databases">
        <title>Knoellia sp. isolate from air conditioner.</title>
        <authorList>
            <person name="Chea S."/>
            <person name="Kim D.-U."/>
        </authorList>
    </citation>
    <scope>NUCLEOTIDE SEQUENCE [LARGE SCALE GENOMIC DNA]</scope>
    <source>
        <strain evidence="2 3">DB2414S</strain>
    </source>
</reference>
<keyword evidence="1" id="KW-0472">Membrane</keyword>
<name>A0A849HJ59_9MICO</name>
<keyword evidence="1" id="KW-1133">Transmembrane helix</keyword>
<dbReference type="Proteomes" id="UP000588586">
    <property type="component" value="Unassembled WGS sequence"/>
</dbReference>
<feature type="transmembrane region" description="Helical" evidence="1">
    <location>
        <begin position="46"/>
        <end position="64"/>
    </location>
</feature>
<feature type="transmembrane region" description="Helical" evidence="1">
    <location>
        <begin position="21"/>
        <end position="40"/>
    </location>
</feature>
<evidence type="ECO:0000256" key="1">
    <source>
        <dbReference type="SAM" id="Phobius"/>
    </source>
</evidence>
<keyword evidence="3" id="KW-1185">Reference proteome</keyword>